<gene>
    <name evidence="2" type="ORF">SAMN05421788_103468</name>
</gene>
<feature type="signal peptide" evidence="1">
    <location>
        <begin position="1"/>
        <end position="20"/>
    </location>
</feature>
<dbReference type="RefSeq" id="WP_076379276.1">
    <property type="nucleotide sequence ID" value="NZ_AP017422.1"/>
</dbReference>
<keyword evidence="3" id="KW-1185">Reference proteome</keyword>
<sequence>MKKLYLVLAAAIAPWLPAISQTEQPTLQSVTTNGSITTNPININKAVITTAANAVSPILTLRPEYNRVGAVTMILDATYPNAAVGTYSVSPTNVTGTGTGLVISLTITAGALAGKATIVNGGSGYRVSDVVNVPITLVGGTIAGSFNLFITDVSGANLYDIKNAPLAITPGVNEWGFENAYMPVYQLKTLFRNDTQASENALSFGYAWRNSQKAYWAFKLDTNYIMGMDSGVVDMPLLSSSRGTFQTTASGGIGATGSMVNVGQFNQSFVDNVFREYGYNDTTGSSFVSRQNIIPGTIGDVTLVNTGSNYRIGRYTNVPATGGSGTNLFLDITVGQDGKVFGVVVSAEKPNAGTGYVDGDYVRADLPGGAGFIASVTTNKGNNSFAALSNSSIYKSKTADSFYTVRSVPIINQVTGATGNVFGFYHNPNLLNLQGKNIAFHNVTGDVYFSTKSGNVGIGTTNPTQKLSVNGTMLGQRIKITELSADWPDYVFAASYKKWSVEKIAAFIKMNGHLPEVPDAATAAVDGVDLGDNTAVLLKKIEELTLLMIEQNKLMAQQAKQLAVLEKEKN</sequence>
<keyword evidence="1" id="KW-0732">Signal</keyword>
<feature type="chain" id="PRO_5011482967" description="Chaperone of endosialidase" evidence="1">
    <location>
        <begin position="21"/>
        <end position="570"/>
    </location>
</feature>
<organism evidence="2 3">
    <name type="scientific">Filimonas lacunae</name>
    <dbReference type="NCBI Taxonomy" id="477680"/>
    <lineage>
        <taxon>Bacteria</taxon>
        <taxon>Pseudomonadati</taxon>
        <taxon>Bacteroidota</taxon>
        <taxon>Chitinophagia</taxon>
        <taxon>Chitinophagales</taxon>
        <taxon>Chitinophagaceae</taxon>
        <taxon>Filimonas</taxon>
    </lineage>
</organism>
<dbReference type="STRING" id="477680.SAMN05421788_103468"/>
<reference evidence="3" key="1">
    <citation type="submission" date="2017-01" db="EMBL/GenBank/DDBJ databases">
        <authorList>
            <person name="Varghese N."/>
            <person name="Submissions S."/>
        </authorList>
    </citation>
    <scope>NUCLEOTIDE SEQUENCE [LARGE SCALE GENOMIC DNA]</scope>
    <source>
        <strain evidence="3">DSM 21054</strain>
    </source>
</reference>
<dbReference type="AlphaFoldDB" id="A0A173MKG1"/>
<dbReference type="Proteomes" id="UP000186917">
    <property type="component" value="Unassembled WGS sequence"/>
</dbReference>
<evidence type="ECO:0008006" key="4">
    <source>
        <dbReference type="Google" id="ProtNLM"/>
    </source>
</evidence>
<evidence type="ECO:0000313" key="3">
    <source>
        <dbReference type="Proteomes" id="UP000186917"/>
    </source>
</evidence>
<proteinExistence type="predicted"/>
<evidence type="ECO:0000313" key="2">
    <source>
        <dbReference type="EMBL" id="SIT09751.1"/>
    </source>
</evidence>
<evidence type="ECO:0000256" key="1">
    <source>
        <dbReference type="SAM" id="SignalP"/>
    </source>
</evidence>
<dbReference type="KEGG" id="fln:FLA_4165"/>
<dbReference type="OrthoDB" id="645377at2"/>
<protein>
    <recommendedName>
        <fullName evidence="4">Chaperone of endosialidase</fullName>
    </recommendedName>
</protein>
<dbReference type="EMBL" id="FTOR01000003">
    <property type="protein sequence ID" value="SIT09751.1"/>
    <property type="molecule type" value="Genomic_DNA"/>
</dbReference>
<name>A0A173MKG1_9BACT</name>
<accession>A0A173MKG1</accession>